<evidence type="ECO:0000256" key="1">
    <source>
        <dbReference type="ARBA" id="ARBA00004196"/>
    </source>
</evidence>
<dbReference type="PRINTS" id="PR00691">
    <property type="entry name" value="ADHESINB"/>
</dbReference>
<evidence type="ECO:0000256" key="7">
    <source>
        <dbReference type="SAM" id="MobiDB-lite"/>
    </source>
</evidence>
<evidence type="ECO:0000256" key="2">
    <source>
        <dbReference type="ARBA" id="ARBA00011028"/>
    </source>
</evidence>
<dbReference type="InterPro" id="IPR006128">
    <property type="entry name" value="Lipoprotein_PsaA-like"/>
</dbReference>
<dbReference type="AlphaFoldDB" id="A0A4R6WMS9"/>
<feature type="chain" id="PRO_5020917195" evidence="8">
    <location>
        <begin position="27"/>
        <end position="334"/>
    </location>
</feature>
<dbReference type="GO" id="GO:0046872">
    <property type="term" value="F:metal ion binding"/>
    <property type="evidence" value="ECO:0007669"/>
    <property type="project" value="UniProtKB-KW"/>
</dbReference>
<dbReference type="GO" id="GO:0030313">
    <property type="term" value="C:cell envelope"/>
    <property type="evidence" value="ECO:0007669"/>
    <property type="project" value="UniProtKB-SubCell"/>
</dbReference>
<dbReference type="PRINTS" id="PR00690">
    <property type="entry name" value="ADHESNFAMILY"/>
</dbReference>
<comment type="similarity">
    <text evidence="2 6">Belongs to the bacterial solute-binding protein 9 family.</text>
</comment>
<sequence length="334" mass="35412">MRLRQFITFLAFSAAGFCLQPVLATAQEPVRVVATFSILGDLVRQIGGDGVDLTVLVGPDQDAHGFDPGAADQRAVAGAELLIANGLGFESWLERLTDAAGFEGRIVTATAGIEPLAWTEAGDVHEHEHEHAHEGEDHDHDHDHDADRAPGAGPDHHDHGESDPHAFQDARLVLGYIDNIAAGLAEARPGLAAGFSARADALKAEFAAIDAELKAAFGELPAERRRVLTSHDAFAYFGRAYGLDFVSVQGASTEAEPSAQDMKKIVEQAKAGRVGAAFLENMTDPRLIETLAADTGIRIGGALYADALSGPDGPAPTLQSLFRYNQATLLEALR</sequence>
<comment type="subcellular location">
    <subcellularLocation>
        <location evidence="1">Cell envelope</location>
    </subcellularLocation>
</comment>
<dbReference type="SUPFAM" id="SSF53807">
    <property type="entry name" value="Helical backbone' metal receptor"/>
    <property type="match status" value="1"/>
</dbReference>
<organism evidence="9 10">
    <name type="scientific">Dongia mobilis</name>
    <dbReference type="NCBI Taxonomy" id="578943"/>
    <lineage>
        <taxon>Bacteria</taxon>
        <taxon>Pseudomonadati</taxon>
        <taxon>Pseudomonadota</taxon>
        <taxon>Alphaproteobacteria</taxon>
        <taxon>Rhodospirillales</taxon>
        <taxon>Dongiaceae</taxon>
        <taxon>Dongia</taxon>
    </lineage>
</organism>
<dbReference type="PANTHER" id="PTHR42953">
    <property type="entry name" value="HIGH-AFFINITY ZINC UPTAKE SYSTEM PROTEIN ZNUA-RELATED"/>
    <property type="match status" value="1"/>
</dbReference>
<dbReference type="PANTHER" id="PTHR42953:SF1">
    <property type="entry name" value="METAL-BINDING PROTEIN HI_0362-RELATED"/>
    <property type="match status" value="1"/>
</dbReference>
<comment type="caution">
    <text evidence="9">The sequence shown here is derived from an EMBL/GenBank/DDBJ whole genome shotgun (WGS) entry which is preliminary data.</text>
</comment>
<evidence type="ECO:0000313" key="10">
    <source>
        <dbReference type="Proteomes" id="UP000295783"/>
    </source>
</evidence>
<dbReference type="OrthoDB" id="9793396at2"/>
<evidence type="ECO:0000256" key="5">
    <source>
        <dbReference type="ARBA" id="ARBA00022729"/>
    </source>
</evidence>
<reference evidence="9 10" key="1">
    <citation type="submission" date="2019-03" db="EMBL/GenBank/DDBJ databases">
        <title>Genomic Encyclopedia of Type Strains, Phase III (KMG-III): the genomes of soil and plant-associated and newly described type strains.</title>
        <authorList>
            <person name="Whitman W."/>
        </authorList>
    </citation>
    <scope>NUCLEOTIDE SEQUENCE [LARGE SCALE GENOMIC DNA]</scope>
    <source>
        <strain evidence="9 10">CGMCC 1.7660</strain>
    </source>
</reference>
<keyword evidence="10" id="KW-1185">Reference proteome</keyword>
<dbReference type="Gene3D" id="3.40.50.1980">
    <property type="entry name" value="Nitrogenase molybdenum iron protein domain"/>
    <property type="match status" value="2"/>
</dbReference>
<evidence type="ECO:0000256" key="6">
    <source>
        <dbReference type="RuleBase" id="RU003512"/>
    </source>
</evidence>
<name>A0A4R6WMS9_9PROT</name>
<keyword evidence="3 6" id="KW-0813">Transport</keyword>
<dbReference type="Proteomes" id="UP000295783">
    <property type="component" value="Unassembled WGS sequence"/>
</dbReference>
<gene>
    <name evidence="9" type="ORF">A8950_2979</name>
</gene>
<proteinExistence type="inferred from homology"/>
<keyword evidence="4" id="KW-0479">Metal-binding</keyword>
<evidence type="ECO:0000256" key="3">
    <source>
        <dbReference type="ARBA" id="ARBA00022448"/>
    </source>
</evidence>
<evidence type="ECO:0000256" key="8">
    <source>
        <dbReference type="SAM" id="SignalP"/>
    </source>
</evidence>
<feature type="region of interest" description="Disordered" evidence="7">
    <location>
        <begin position="123"/>
        <end position="164"/>
    </location>
</feature>
<accession>A0A4R6WMS9</accession>
<dbReference type="InterPro" id="IPR006129">
    <property type="entry name" value="AdhesinB"/>
</dbReference>
<protein>
    <submittedName>
        <fullName evidence="9">Zinc/manganese transport system substrate-binding protein</fullName>
    </submittedName>
</protein>
<keyword evidence="5 8" id="KW-0732">Signal</keyword>
<dbReference type="EMBL" id="SNYW01000011">
    <property type="protein sequence ID" value="TDQ80449.1"/>
    <property type="molecule type" value="Genomic_DNA"/>
</dbReference>
<evidence type="ECO:0000256" key="4">
    <source>
        <dbReference type="ARBA" id="ARBA00022723"/>
    </source>
</evidence>
<dbReference type="RefSeq" id="WP_133614443.1">
    <property type="nucleotide sequence ID" value="NZ_SNYW01000011.1"/>
</dbReference>
<dbReference type="Pfam" id="PF01297">
    <property type="entry name" value="ZnuA"/>
    <property type="match status" value="1"/>
</dbReference>
<dbReference type="GO" id="GO:0007155">
    <property type="term" value="P:cell adhesion"/>
    <property type="evidence" value="ECO:0007669"/>
    <property type="project" value="InterPro"/>
</dbReference>
<dbReference type="InterPro" id="IPR050492">
    <property type="entry name" value="Bact_metal-bind_prot9"/>
</dbReference>
<feature type="signal peptide" evidence="8">
    <location>
        <begin position="1"/>
        <end position="26"/>
    </location>
</feature>
<evidence type="ECO:0000313" key="9">
    <source>
        <dbReference type="EMBL" id="TDQ80449.1"/>
    </source>
</evidence>
<dbReference type="InterPro" id="IPR006127">
    <property type="entry name" value="ZnuA-like"/>
</dbReference>
<dbReference type="GO" id="GO:0030001">
    <property type="term" value="P:metal ion transport"/>
    <property type="evidence" value="ECO:0007669"/>
    <property type="project" value="InterPro"/>
</dbReference>